<evidence type="ECO:0000313" key="2">
    <source>
        <dbReference type="Proteomes" id="UP000319342"/>
    </source>
</evidence>
<accession>A0A518D3W7</accession>
<evidence type="ECO:0000313" key="1">
    <source>
        <dbReference type="EMBL" id="QDU86144.1"/>
    </source>
</evidence>
<dbReference type="EMBL" id="CP036290">
    <property type="protein sequence ID" value="QDU86144.1"/>
    <property type="molecule type" value="Genomic_DNA"/>
</dbReference>
<proteinExistence type="predicted"/>
<dbReference type="Proteomes" id="UP000319342">
    <property type="component" value="Chromosome"/>
</dbReference>
<gene>
    <name evidence="1" type="ORF">Pla163_32930</name>
</gene>
<dbReference type="AlphaFoldDB" id="A0A518D3W7"/>
<organism evidence="1 2">
    <name type="scientific">Rohdeia mirabilis</name>
    <dbReference type="NCBI Taxonomy" id="2528008"/>
    <lineage>
        <taxon>Bacteria</taxon>
        <taxon>Pseudomonadati</taxon>
        <taxon>Planctomycetota</taxon>
        <taxon>Planctomycetia</taxon>
        <taxon>Planctomycetia incertae sedis</taxon>
        <taxon>Rohdeia</taxon>
    </lineage>
</organism>
<keyword evidence="2" id="KW-1185">Reference proteome</keyword>
<reference evidence="1 2" key="1">
    <citation type="submission" date="2019-02" db="EMBL/GenBank/DDBJ databases">
        <title>Deep-cultivation of Planctomycetes and their phenomic and genomic characterization uncovers novel biology.</title>
        <authorList>
            <person name="Wiegand S."/>
            <person name="Jogler M."/>
            <person name="Boedeker C."/>
            <person name="Pinto D."/>
            <person name="Vollmers J."/>
            <person name="Rivas-Marin E."/>
            <person name="Kohn T."/>
            <person name="Peeters S.H."/>
            <person name="Heuer A."/>
            <person name="Rast P."/>
            <person name="Oberbeckmann S."/>
            <person name="Bunk B."/>
            <person name="Jeske O."/>
            <person name="Meyerdierks A."/>
            <person name="Storesund J.E."/>
            <person name="Kallscheuer N."/>
            <person name="Luecker S."/>
            <person name="Lage O.M."/>
            <person name="Pohl T."/>
            <person name="Merkel B.J."/>
            <person name="Hornburger P."/>
            <person name="Mueller R.-W."/>
            <person name="Bruemmer F."/>
            <person name="Labrenz M."/>
            <person name="Spormann A.M."/>
            <person name="Op den Camp H."/>
            <person name="Overmann J."/>
            <person name="Amann R."/>
            <person name="Jetten M.S.M."/>
            <person name="Mascher T."/>
            <person name="Medema M.H."/>
            <person name="Devos D.P."/>
            <person name="Kaster A.-K."/>
            <person name="Ovreas L."/>
            <person name="Rohde M."/>
            <person name="Galperin M.Y."/>
            <person name="Jogler C."/>
        </authorList>
    </citation>
    <scope>NUCLEOTIDE SEQUENCE [LARGE SCALE GENOMIC DNA]</scope>
    <source>
        <strain evidence="1 2">Pla163</strain>
    </source>
</reference>
<sequence>MAAGVGILIRRSGSSLIVASPTDLEQVSSNDDDLLSAPLPDHIAFGWVNDCDDCHQRATWRQAPGI</sequence>
<name>A0A518D3W7_9BACT</name>
<protein>
    <submittedName>
        <fullName evidence="1">Uncharacterized protein</fullName>
    </submittedName>
</protein>